<keyword evidence="3" id="KW-1133">Transmembrane helix</keyword>
<keyword evidence="3" id="KW-0812">Transmembrane</keyword>
<gene>
    <name evidence="5" type="ORF">LSG31_12785</name>
</gene>
<dbReference type="Proteomes" id="UP000830167">
    <property type="component" value="Chromosome"/>
</dbReference>
<reference evidence="5" key="1">
    <citation type="submission" date="2021-12" db="EMBL/GenBank/DDBJ databases">
        <title>Alicyclobacillaceae gen. nov., sp. nov., isolated from chalcocite enrichment system.</title>
        <authorList>
            <person name="Jiang Z."/>
        </authorList>
    </citation>
    <scope>NUCLEOTIDE SEQUENCE</scope>
    <source>
        <strain evidence="5">MYW30-H2</strain>
    </source>
</reference>
<evidence type="ECO:0000256" key="3">
    <source>
        <dbReference type="SAM" id="Phobius"/>
    </source>
</evidence>
<feature type="region of interest" description="Disordered" evidence="2">
    <location>
        <begin position="479"/>
        <end position="512"/>
    </location>
</feature>
<accession>A0ABY4CI47</accession>
<feature type="compositionally biased region" description="Basic and acidic residues" evidence="2">
    <location>
        <begin position="480"/>
        <end position="493"/>
    </location>
</feature>
<keyword evidence="3" id="KW-0472">Membrane</keyword>
<dbReference type="CDD" id="cd02808">
    <property type="entry name" value="GltS_FMN"/>
    <property type="match status" value="1"/>
</dbReference>
<dbReference type="Pfam" id="PF01645">
    <property type="entry name" value="Glu_synthase"/>
    <property type="match status" value="1"/>
</dbReference>
<dbReference type="InterPro" id="IPR002932">
    <property type="entry name" value="Glu_synthdom"/>
</dbReference>
<feature type="compositionally biased region" description="Basic and acidic residues" evidence="2">
    <location>
        <begin position="500"/>
        <end position="512"/>
    </location>
</feature>
<keyword evidence="6" id="KW-1185">Reference proteome</keyword>
<proteinExistence type="inferred from homology"/>
<evidence type="ECO:0000256" key="2">
    <source>
        <dbReference type="SAM" id="MobiDB-lite"/>
    </source>
</evidence>
<dbReference type="EMBL" id="CP089291">
    <property type="protein sequence ID" value="UOF88818.1"/>
    <property type="molecule type" value="Genomic_DNA"/>
</dbReference>
<dbReference type="PANTHER" id="PTHR43819">
    <property type="entry name" value="ARCHAEAL-TYPE GLUTAMATE SYNTHASE [NADPH]"/>
    <property type="match status" value="1"/>
</dbReference>
<evidence type="ECO:0000313" key="6">
    <source>
        <dbReference type="Proteomes" id="UP000830167"/>
    </source>
</evidence>
<protein>
    <submittedName>
        <fullName evidence="5">FMN-binding glutamate synthase family protein</fullName>
    </submittedName>
</protein>
<sequence length="525" mass="57256">MENNGLMLFLASLSGAILAFLFAVILMILFARPLIQWILGRWIRRLMSDRYPENIWEMVTAMTRTSPQMVVENSLRAQSGNIIERPFGSPRKFLNFDGLIFSPAQLATLPAQENAPVDVKITIGPKSRKPLALDIPILAGAMGYGIGVTEKVRLAVAKGTAAVGTATNSGEGGFLPEDRANAKYYILQYNSAAWNKDPAILKQADAIEIHIGQGASAGSASFIPPEYMQGKAREILQVPDGETVVIPSRHKEIQSVQDLQTLVANLRQITGGVPIGVKICASAKLEADLEAAIQAAVDFISIDGGQAGTKGGPPILEDDFGLPTIFALSRAVAYFKKRDVKGQISVLIGGGFNNPGECLKALALGADGIFMGTAVLWAMTHDQVTKTIPWEPPTELVFYPGSRTEQFDADAAADHLKNFFHSFVEEIKVGIRALGKTSLQEVSRDDLTALDEWTSRVTKIPCAYEPFSLPDQNDQQMVHVSDEERLSNPDHDSGQILHAESQKSESRPKETVKITMKKRWSALFR</sequence>
<organism evidence="5 6">
    <name type="scientific">Fodinisporobacter ferrooxydans</name>
    <dbReference type="NCBI Taxonomy" id="2901836"/>
    <lineage>
        <taxon>Bacteria</taxon>
        <taxon>Bacillati</taxon>
        <taxon>Bacillota</taxon>
        <taxon>Bacilli</taxon>
        <taxon>Bacillales</taxon>
        <taxon>Alicyclobacillaceae</taxon>
        <taxon>Fodinisporobacter</taxon>
    </lineage>
</organism>
<feature type="transmembrane region" description="Helical" evidence="3">
    <location>
        <begin position="6"/>
        <end position="31"/>
    </location>
</feature>
<evidence type="ECO:0000313" key="5">
    <source>
        <dbReference type="EMBL" id="UOF88818.1"/>
    </source>
</evidence>
<dbReference type="InterPro" id="IPR013785">
    <property type="entry name" value="Aldolase_TIM"/>
</dbReference>
<dbReference type="Gene3D" id="3.20.20.70">
    <property type="entry name" value="Aldolase class I"/>
    <property type="match status" value="1"/>
</dbReference>
<dbReference type="PANTHER" id="PTHR43819:SF1">
    <property type="entry name" value="ARCHAEAL-TYPE GLUTAMATE SYNTHASE [NADPH]"/>
    <property type="match status" value="1"/>
</dbReference>
<evidence type="ECO:0000256" key="1">
    <source>
        <dbReference type="ARBA" id="ARBA00009716"/>
    </source>
</evidence>
<feature type="domain" description="Glutamate synthase" evidence="4">
    <location>
        <begin position="124"/>
        <end position="435"/>
    </location>
</feature>
<name>A0ABY4CI47_9BACL</name>
<dbReference type="SUPFAM" id="SSF51395">
    <property type="entry name" value="FMN-linked oxidoreductases"/>
    <property type="match status" value="1"/>
</dbReference>
<comment type="similarity">
    <text evidence="1">Belongs to the glutamate synthase family.</text>
</comment>
<evidence type="ECO:0000259" key="4">
    <source>
        <dbReference type="Pfam" id="PF01645"/>
    </source>
</evidence>